<dbReference type="EMBL" id="FNZH01000004">
    <property type="protein sequence ID" value="SEJ46617.1"/>
    <property type="molecule type" value="Genomic_DNA"/>
</dbReference>
<proteinExistence type="predicted"/>
<accession>A0A1H6Z5F6</accession>
<keyword evidence="2" id="KW-1185">Reference proteome</keyword>
<reference evidence="2" key="1">
    <citation type="submission" date="2016-10" db="EMBL/GenBank/DDBJ databases">
        <authorList>
            <person name="Varghese N."/>
            <person name="Submissions S."/>
        </authorList>
    </citation>
    <scope>NUCLEOTIDE SEQUENCE [LARGE SCALE GENOMIC DNA]</scope>
    <source>
        <strain evidence="2">IBRC-M 10761</strain>
    </source>
</reference>
<protein>
    <submittedName>
        <fullName evidence="1">Uncharacterized protein</fullName>
    </submittedName>
</protein>
<dbReference type="STRING" id="1416801.SAMN05192553_104104"/>
<name>A0A1H6Z5F6_9BACT</name>
<evidence type="ECO:0000313" key="1">
    <source>
        <dbReference type="EMBL" id="SEJ46617.1"/>
    </source>
</evidence>
<organism evidence="1 2">
    <name type="scientific">Cyclobacterium xiamenense</name>
    <dbReference type="NCBI Taxonomy" id="1297121"/>
    <lineage>
        <taxon>Bacteria</taxon>
        <taxon>Pseudomonadati</taxon>
        <taxon>Bacteroidota</taxon>
        <taxon>Cytophagia</taxon>
        <taxon>Cytophagales</taxon>
        <taxon>Cyclobacteriaceae</taxon>
        <taxon>Cyclobacterium</taxon>
    </lineage>
</organism>
<dbReference type="Proteomes" id="UP000199403">
    <property type="component" value="Unassembled WGS sequence"/>
</dbReference>
<evidence type="ECO:0000313" key="2">
    <source>
        <dbReference type="Proteomes" id="UP000199403"/>
    </source>
</evidence>
<sequence length="101" mass="11518">MSSNIVWNHFFLPTLLGFVWPRKLRLSYNVLQTWLSSERIKDGLVGANAINLLTFAGNLGFDPAVANFNGNRQHRNLSHVCVGKTFFPLQRTIIRAVLFIF</sequence>
<dbReference type="AlphaFoldDB" id="A0A1H6Z5F6"/>
<gene>
    <name evidence="1" type="ORF">SAMN05192553_104104</name>
</gene>